<proteinExistence type="predicted"/>
<feature type="domain" description="Acyltransferase 3" evidence="2">
    <location>
        <begin position="21"/>
        <end position="179"/>
    </location>
</feature>
<dbReference type="WBParaSite" id="Pan_g17065.t1">
    <property type="protein sequence ID" value="Pan_g17065.t1"/>
    <property type="gene ID" value="Pan_g17065"/>
</dbReference>
<dbReference type="Proteomes" id="UP000492821">
    <property type="component" value="Unassembled WGS sequence"/>
</dbReference>
<dbReference type="PANTHER" id="PTHR23028">
    <property type="entry name" value="ACETYLTRANSFERASE"/>
    <property type="match status" value="1"/>
</dbReference>
<reference evidence="5" key="2">
    <citation type="submission" date="2020-10" db="UniProtKB">
        <authorList>
            <consortium name="WormBaseParasite"/>
        </authorList>
    </citation>
    <scope>IDENTIFICATION</scope>
</reference>
<accession>A0A7E4V666</accession>
<dbReference type="PANTHER" id="PTHR23028:SF53">
    <property type="entry name" value="ACYL_TRANSF_3 DOMAIN-CONTAINING PROTEIN"/>
    <property type="match status" value="1"/>
</dbReference>
<keyword evidence="1" id="KW-0812">Transmembrane</keyword>
<sequence length="397" mass="44917">MTLLGPPNGTNPRPHQNKRNDIQVLRFVAIAAVLGFHLRPKSVPQGYLGVDMFFVISGYLMTLITASSKGAITTAIIKRFYERRLKRLCPAYVFTLFVAIVIGKVVLIATDFESLRTDSFWALIFGTNIQSMLAQEDYFQLVSEYKFLLHTWSLSVEVQFYAAAPFILAWIARSQRPLITCGFITVQKALNGQYKTLYFAARPGCLAFDGVNQMYAKRFGCAEVVGLTEKILKTLKPDVMVIIQRIDNHVSFTSRRSGNTTTADYLQKTLANYSKYTKKIFVVEPNRVVGYNVPLFLAKTLKNGQPIDNVFITLAKHKQAVDHGWNQMLDAMKTCPRCEPIWIRNQLCHAEKCLLYEKKSKLALYCDNAHLSTIGIDVIMPAFRTALKKAFKEIKGV</sequence>
<evidence type="ECO:0000256" key="1">
    <source>
        <dbReference type="SAM" id="Phobius"/>
    </source>
</evidence>
<dbReference type="InterPro" id="IPR002656">
    <property type="entry name" value="Acyl_transf_3_dom"/>
</dbReference>
<dbReference type="AlphaFoldDB" id="A0A7E4V666"/>
<evidence type="ECO:0000313" key="4">
    <source>
        <dbReference type="Proteomes" id="UP000492821"/>
    </source>
</evidence>
<dbReference type="Pfam" id="PF01757">
    <property type="entry name" value="Acyl_transf_3"/>
    <property type="match status" value="1"/>
</dbReference>
<dbReference type="Pfam" id="PF19040">
    <property type="entry name" value="SGNH"/>
    <property type="match status" value="1"/>
</dbReference>
<dbReference type="GO" id="GO:0016747">
    <property type="term" value="F:acyltransferase activity, transferring groups other than amino-acyl groups"/>
    <property type="evidence" value="ECO:0007669"/>
    <property type="project" value="InterPro"/>
</dbReference>
<evidence type="ECO:0000259" key="2">
    <source>
        <dbReference type="Pfam" id="PF01757"/>
    </source>
</evidence>
<evidence type="ECO:0000313" key="5">
    <source>
        <dbReference type="WBParaSite" id="Pan_g17065.t1"/>
    </source>
</evidence>
<name>A0A7E4V666_PANRE</name>
<dbReference type="InterPro" id="IPR043968">
    <property type="entry name" value="SGNH"/>
</dbReference>
<dbReference type="InterPro" id="IPR050879">
    <property type="entry name" value="Acyltransferase_3"/>
</dbReference>
<evidence type="ECO:0000259" key="3">
    <source>
        <dbReference type="Pfam" id="PF19040"/>
    </source>
</evidence>
<protein>
    <submittedName>
        <fullName evidence="5">Acyltransferase</fullName>
    </submittedName>
</protein>
<keyword evidence="1" id="KW-0472">Membrane</keyword>
<feature type="domain" description="SGNH" evidence="3">
    <location>
        <begin position="187"/>
        <end position="384"/>
    </location>
</feature>
<organism evidence="4 5">
    <name type="scientific">Panagrellus redivivus</name>
    <name type="common">Microworm</name>
    <dbReference type="NCBI Taxonomy" id="6233"/>
    <lineage>
        <taxon>Eukaryota</taxon>
        <taxon>Metazoa</taxon>
        <taxon>Ecdysozoa</taxon>
        <taxon>Nematoda</taxon>
        <taxon>Chromadorea</taxon>
        <taxon>Rhabditida</taxon>
        <taxon>Tylenchina</taxon>
        <taxon>Panagrolaimomorpha</taxon>
        <taxon>Panagrolaimoidea</taxon>
        <taxon>Panagrolaimidae</taxon>
        <taxon>Panagrellus</taxon>
    </lineage>
</organism>
<keyword evidence="1" id="KW-1133">Transmembrane helix</keyword>
<keyword evidence="4" id="KW-1185">Reference proteome</keyword>
<feature type="transmembrane region" description="Helical" evidence="1">
    <location>
        <begin position="89"/>
        <end position="109"/>
    </location>
</feature>
<feature type="transmembrane region" description="Helical" evidence="1">
    <location>
        <begin position="52"/>
        <end position="77"/>
    </location>
</feature>
<reference evidence="4" key="1">
    <citation type="journal article" date="2013" name="Genetics">
        <title>The draft genome and transcriptome of Panagrellus redivivus are shaped by the harsh demands of a free-living lifestyle.</title>
        <authorList>
            <person name="Srinivasan J."/>
            <person name="Dillman A.R."/>
            <person name="Macchietto M.G."/>
            <person name="Heikkinen L."/>
            <person name="Lakso M."/>
            <person name="Fracchia K.M."/>
            <person name="Antoshechkin I."/>
            <person name="Mortazavi A."/>
            <person name="Wong G."/>
            <person name="Sternberg P.W."/>
        </authorList>
    </citation>
    <scope>NUCLEOTIDE SEQUENCE [LARGE SCALE GENOMIC DNA]</scope>
    <source>
        <strain evidence="4">MT8872</strain>
    </source>
</reference>